<dbReference type="PROSITE" id="PS50883">
    <property type="entry name" value="EAL"/>
    <property type="match status" value="1"/>
</dbReference>
<dbReference type="CDD" id="cd01948">
    <property type="entry name" value="EAL"/>
    <property type="match status" value="1"/>
</dbReference>
<evidence type="ECO:0000259" key="1">
    <source>
        <dbReference type="PROSITE" id="PS50883"/>
    </source>
</evidence>
<dbReference type="AlphaFoldDB" id="A0A6M4H1V6"/>
<proteinExistence type="predicted"/>
<name>A0A6M4H1V6_9PROT</name>
<dbReference type="InParanoid" id="A0A6M4H1V6"/>
<gene>
    <name evidence="2" type="ORF">DSM104440_00108</name>
</gene>
<protein>
    <recommendedName>
        <fullName evidence="1">EAL domain-containing protein</fullName>
    </recommendedName>
</protein>
<dbReference type="SUPFAM" id="SSF141868">
    <property type="entry name" value="EAL domain-like"/>
    <property type="match status" value="1"/>
</dbReference>
<evidence type="ECO:0000313" key="2">
    <source>
        <dbReference type="EMBL" id="QJR13325.1"/>
    </source>
</evidence>
<dbReference type="GO" id="GO:0071111">
    <property type="term" value="F:cyclic-guanylate-specific phosphodiesterase activity"/>
    <property type="evidence" value="ECO:0007669"/>
    <property type="project" value="InterPro"/>
</dbReference>
<keyword evidence="3" id="KW-1185">Reference proteome</keyword>
<organism evidence="2 3">
    <name type="scientific">Usitatibacter palustris</name>
    <dbReference type="NCBI Taxonomy" id="2732487"/>
    <lineage>
        <taxon>Bacteria</taxon>
        <taxon>Pseudomonadati</taxon>
        <taxon>Pseudomonadota</taxon>
        <taxon>Betaproteobacteria</taxon>
        <taxon>Nitrosomonadales</taxon>
        <taxon>Usitatibacteraceae</taxon>
        <taxon>Usitatibacter</taxon>
    </lineage>
</organism>
<accession>A0A6M4H1V6</accession>
<dbReference type="Gene3D" id="3.20.20.450">
    <property type="entry name" value="EAL domain"/>
    <property type="match status" value="1"/>
</dbReference>
<dbReference type="PANTHER" id="PTHR33121">
    <property type="entry name" value="CYCLIC DI-GMP PHOSPHODIESTERASE PDEF"/>
    <property type="match status" value="1"/>
</dbReference>
<evidence type="ECO:0000313" key="3">
    <source>
        <dbReference type="Proteomes" id="UP000503096"/>
    </source>
</evidence>
<dbReference type="InterPro" id="IPR050706">
    <property type="entry name" value="Cyclic-di-GMP_PDE-like"/>
</dbReference>
<dbReference type="InterPro" id="IPR001633">
    <property type="entry name" value="EAL_dom"/>
</dbReference>
<dbReference type="Proteomes" id="UP000503096">
    <property type="component" value="Chromosome"/>
</dbReference>
<feature type="domain" description="EAL" evidence="1">
    <location>
        <begin position="1"/>
        <end position="246"/>
    </location>
</feature>
<dbReference type="Pfam" id="PF00563">
    <property type="entry name" value="EAL"/>
    <property type="match status" value="1"/>
</dbReference>
<sequence>MPASIEFNGLTLVSTFQPIYNVRETRAEGYEGLVRASRADGTPVNSGDLFDSLDESELISLDRTCRTLHLRNFAAVDPGDRMLYLNMHPVAAVADATQAKEVRSRIGYFGLTPERVCIEILEGSCADEGLLVEAADAYRSMGFKLAMDDFGVERSNFDRVAAIGPDLVKIDRSILADAVGNVKARRMLPAVVGLLHEAGSKVVIEGIEDASEALLAIESGADYLQGFYFAPPGVKLHNDALTDRMLAELTRVRRPVIELAPESVNEASSLSAVARLLKSARSLSIAERFTVLKKTGSD</sequence>
<reference evidence="2 3" key="1">
    <citation type="submission" date="2020-04" db="EMBL/GenBank/DDBJ databases">
        <title>Usitatibacter rugosus gen. nov., sp. nov. and Usitatibacter palustris sp. nov., novel members of Usitatibacteraceae fam. nov. within the order Nitrosomonadales isolated from soil.</title>
        <authorList>
            <person name="Huber K.J."/>
            <person name="Neumann-Schaal M."/>
            <person name="Geppert A."/>
            <person name="Luckner M."/>
            <person name="Wanner G."/>
            <person name="Overmann J."/>
        </authorList>
    </citation>
    <scope>NUCLEOTIDE SEQUENCE [LARGE SCALE GENOMIC DNA]</scope>
    <source>
        <strain evidence="2 3">Swamp67</strain>
    </source>
</reference>
<dbReference type="RefSeq" id="WP_171159759.1">
    <property type="nucleotide sequence ID" value="NZ_CP053073.1"/>
</dbReference>
<dbReference type="SMART" id="SM00052">
    <property type="entry name" value="EAL"/>
    <property type="match status" value="1"/>
</dbReference>
<dbReference type="InterPro" id="IPR035919">
    <property type="entry name" value="EAL_sf"/>
</dbReference>
<dbReference type="PANTHER" id="PTHR33121:SF76">
    <property type="entry name" value="SIGNALING PROTEIN"/>
    <property type="match status" value="1"/>
</dbReference>
<dbReference type="KEGG" id="upl:DSM104440_00108"/>
<dbReference type="EMBL" id="CP053073">
    <property type="protein sequence ID" value="QJR13325.1"/>
    <property type="molecule type" value="Genomic_DNA"/>
</dbReference>